<feature type="domain" description="SnoaL-like" evidence="1">
    <location>
        <begin position="11"/>
        <end position="120"/>
    </location>
</feature>
<evidence type="ECO:0000313" key="2">
    <source>
        <dbReference type="EMBL" id="MFC7184733.1"/>
    </source>
</evidence>
<name>A0ABW2GBE2_9ACTN</name>
<organism evidence="2 3">
    <name type="scientific">Kitasatospora paranensis</name>
    <dbReference type="NCBI Taxonomy" id="258053"/>
    <lineage>
        <taxon>Bacteria</taxon>
        <taxon>Bacillati</taxon>
        <taxon>Actinomycetota</taxon>
        <taxon>Actinomycetes</taxon>
        <taxon>Kitasatosporales</taxon>
        <taxon>Streptomycetaceae</taxon>
        <taxon>Kitasatospora</taxon>
    </lineage>
</organism>
<proteinExistence type="predicted"/>
<dbReference type="Pfam" id="PF13474">
    <property type="entry name" value="SnoaL_3"/>
    <property type="match status" value="1"/>
</dbReference>
<accession>A0ABW2GBE2</accession>
<evidence type="ECO:0000313" key="3">
    <source>
        <dbReference type="Proteomes" id="UP001596435"/>
    </source>
</evidence>
<dbReference type="Gene3D" id="3.10.450.50">
    <property type="match status" value="1"/>
</dbReference>
<protein>
    <submittedName>
        <fullName evidence="2">YybH family protein</fullName>
    </submittedName>
</protein>
<dbReference type="InterPro" id="IPR032710">
    <property type="entry name" value="NTF2-like_dom_sf"/>
</dbReference>
<dbReference type="InterPro" id="IPR011944">
    <property type="entry name" value="Steroid_delta5-4_isomerase"/>
</dbReference>
<dbReference type="Proteomes" id="UP001596435">
    <property type="component" value="Unassembled WGS sequence"/>
</dbReference>
<dbReference type="NCBIfam" id="TIGR02246">
    <property type="entry name" value="SgcJ/EcaC family oxidoreductase"/>
    <property type="match status" value="1"/>
</dbReference>
<keyword evidence="3" id="KW-1185">Reference proteome</keyword>
<evidence type="ECO:0000259" key="1">
    <source>
        <dbReference type="Pfam" id="PF13474"/>
    </source>
</evidence>
<dbReference type="RefSeq" id="WP_345707762.1">
    <property type="nucleotide sequence ID" value="NZ_BAABKV010000001.1"/>
</dbReference>
<dbReference type="EMBL" id="JBHTAJ010000116">
    <property type="protein sequence ID" value="MFC7184733.1"/>
    <property type="molecule type" value="Genomic_DNA"/>
</dbReference>
<dbReference type="SUPFAM" id="SSF54427">
    <property type="entry name" value="NTF2-like"/>
    <property type="match status" value="1"/>
</dbReference>
<reference evidence="3" key="1">
    <citation type="journal article" date="2019" name="Int. J. Syst. Evol. Microbiol.">
        <title>The Global Catalogue of Microorganisms (GCM) 10K type strain sequencing project: providing services to taxonomists for standard genome sequencing and annotation.</title>
        <authorList>
            <consortium name="The Broad Institute Genomics Platform"/>
            <consortium name="The Broad Institute Genome Sequencing Center for Infectious Disease"/>
            <person name="Wu L."/>
            <person name="Ma J."/>
        </authorList>
    </citation>
    <scope>NUCLEOTIDE SEQUENCE [LARGE SCALE GENOMIC DNA]</scope>
    <source>
        <strain evidence="3">CGMCC 1.12859</strain>
    </source>
</reference>
<comment type="caution">
    <text evidence="2">The sequence shown here is derived from an EMBL/GenBank/DDBJ whole genome shotgun (WGS) entry which is preliminary data.</text>
</comment>
<dbReference type="InterPro" id="IPR037401">
    <property type="entry name" value="SnoaL-like"/>
</dbReference>
<sequence>MTTTAVHEGIVREVMDDWRAAVDNHEPERVAARFTPDAIFQGLHPYTVGREGIAEYYASQPLGMKAQYTVLETRQVADGTVLAYLGVDFTFTDRPTRNVWLSVLLTRTPSDWAISHYQVSKLD</sequence>
<gene>
    <name evidence="2" type="ORF">ACFQMG_34805</name>
</gene>